<organism evidence="1 2">
    <name type="scientific">Denitromonas halophila</name>
    <dbReference type="NCBI Taxonomy" id="1629404"/>
    <lineage>
        <taxon>Bacteria</taxon>
        <taxon>Pseudomonadati</taxon>
        <taxon>Pseudomonadota</taxon>
        <taxon>Betaproteobacteria</taxon>
        <taxon>Rhodocyclales</taxon>
        <taxon>Zoogloeaceae</taxon>
        <taxon>Denitromonas</taxon>
    </lineage>
</organism>
<evidence type="ECO:0000313" key="1">
    <source>
        <dbReference type="EMBL" id="TVO78235.1"/>
    </source>
</evidence>
<protein>
    <recommendedName>
        <fullName evidence="3">DUF1833 domain-containing protein</fullName>
    </recommendedName>
</protein>
<evidence type="ECO:0008006" key="3">
    <source>
        <dbReference type="Google" id="ProtNLM"/>
    </source>
</evidence>
<dbReference type="AlphaFoldDB" id="A0A557RRX1"/>
<accession>A0A557RRX1</accession>
<sequence>MATLDFHLVRKRIRIKSIETRFDTTISFEIRMPRRESLLTVAGEEVRQGYVEFTEENSKFPRPELHFIGAWLDSETKEQVRPSITFYADLPAQLFELIRDLDPAVEIRIRIFTQDVVGSIRYGDDPDGYVKIWDTTSENPVFPVSFELDVSYSSG</sequence>
<comment type="caution">
    <text evidence="1">The sequence shown here is derived from an EMBL/GenBank/DDBJ whole genome shotgun (WGS) entry which is preliminary data.</text>
</comment>
<reference evidence="1 2" key="1">
    <citation type="submission" date="2019-07" db="EMBL/GenBank/DDBJ databases">
        <title>The pathways for chlorine oxyanion respiration interact through the shared metabolite chlorate.</title>
        <authorList>
            <person name="Barnum T.P."/>
            <person name="Cheng Y."/>
            <person name="Hill K.A."/>
            <person name="Lucas L.N."/>
            <person name="Carlson H.K."/>
            <person name="Coates J.D."/>
        </authorList>
    </citation>
    <scope>NUCLEOTIDE SEQUENCE [LARGE SCALE GENOMIC DNA]</scope>
    <source>
        <strain evidence="1 2">SFB-1</strain>
    </source>
</reference>
<name>A0A557RRX1_9RHOO</name>
<gene>
    <name evidence="1" type="ORF">FHP89_07085</name>
</gene>
<dbReference type="Proteomes" id="UP000318349">
    <property type="component" value="Unassembled WGS sequence"/>
</dbReference>
<dbReference type="EMBL" id="VMNI01000006">
    <property type="protein sequence ID" value="TVO78235.1"/>
    <property type="molecule type" value="Genomic_DNA"/>
</dbReference>
<proteinExistence type="predicted"/>
<evidence type="ECO:0000313" key="2">
    <source>
        <dbReference type="Proteomes" id="UP000318349"/>
    </source>
</evidence>